<reference evidence="1" key="1">
    <citation type="submission" date="2020-08" db="EMBL/GenBank/DDBJ databases">
        <title>Multicomponent nature underlies the extraordinary mechanical properties of spider dragline silk.</title>
        <authorList>
            <person name="Kono N."/>
            <person name="Nakamura H."/>
            <person name="Mori M."/>
            <person name="Yoshida Y."/>
            <person name="Ohtoshi R."/>
            <person name="Malay A.D."/>
            <person name="Moran D.A.P."/>
            <person name="Tomita M."/>
            <person name="Numata K."/>
            <person name="Arakawa K."/>
        </authorList>
    </citation>
    <scope>NUCLEOTIDE SEQUENCE</scope>
</reference>
<dbReference type="EMBL" id="BMAW01121322">
    <property type="protein sequence ID" value="GFT93491.1"/>
    <property type="molecule type" value="Genomic_DNA"/>
</dbReference>
<dbReference type="AlphaFoldDB" id="A0A8X6U8Y0"/>
<evidence type="ECO:0000313" key="1">
    <source>
        <dbReference type="EMBL" id="GFT93491.1"/>
    </source>
</evidence>
<organism evidence="1 2">
    <name type="scientific">Nephila pilipes</name>
    <name type="common">Giant wood spider</name>
    <name type="synonym">Nephila maculata</name>
    <dbReference type="NCBI Taxonomy" id="299642"/>
    <lineage>
        <taxon>Eukaryota</taxon>
        <taxon>Metazoa</taxon>
        <taxon>Ecdysozoa</taxon>
        <taxon>Arthropoda</taxon>
        <taxon>Chelicerata</taxon>
        <taxon>Arachnida</taxon>
        <taxon>Araneae</taxon>
        <taxon>Araneomorphae</taxon>
        <taxon>Entelegynae</taxon>
        <taxon>Araneoidea</taxon>
        <taxon>Nephilidae</taxon>
        <taxon>Nephila</taxon>
    </lineage>
</organism>
<evidence type="ECO:0000313" key="2">
    <source>
        <dbReference type="Proteomes" id="UP000887013"/>
    </source>
</evidence>
<comment type="caution">
    <text evidence="1">The sequence shown here is derived from an EMBL/GenBank/DDBJ whole genome shotgun (WGS) entry which is preliminary data.</text>
</comment>
<dbReference type="Proteomes" id="UP000887013">
    <property type="component" value="Unassembled WGS sequence"/>
</dbReference>
<proteinExistence type="predicted"/>
<gene>
    <name evidence="1" type="ORF">NPIL_603251</name>
</gene>
<sequence length="54" mass="6444">DEDYWKYNEESEEKSIISVHDFDVSEILPRRGKRLICDHCQPYRSAGTSPDEWI</sequence>
<feature type="non-terminal residue" evidence="1">
    <location>
        <position position="1"/>
    </location>
</feature>
<protein>
    <submittedName>
        <fullName evidence="1">Uncharacterized protein</fullName>
    </submittedName>
</protein>
<accession>A0A8X6U8Y0</accession>
<name>A0A8X6U8Y0_NEPPI</name>
<keyword evidence="2" id="KW-1185">Reference proteome</keyword>